<name>A0ACA9KUL8_9GLOM</name>
<organism evidence="1 2">
    <name type="scientific">Racocetra persica</name>
    <dbReference type="NCBI Taxonomy" id="160502"/>
    <lineage>
        <taxon>Eukaryota</taxon>
        <taxon>Fungi</taxon>
        <taxon>Fungi incertae sedis</taxon>
        <taxon>Mucoromycota</taxon>
        <taxon>Glomeromycotina</taxon>
        <taxon>Glomeromycetes</taxon>
        <taxon>Diversisporales</taxon>
        <taxon>Gigasporaceae</taxon>
        <taxon>Racocetra</taxon>
    </lineage>
</organism>
<dbReference type="Proteomes" id="UP000789920">
    <property type="component" value="Unassembled WGS sequence"/>
</dbReference>
<accession>A0ACA9KUL8</accession>
<sequence>MSQAEQNVTDPLEPENILAIMKQTLPGNGSQSETENPEASEIFRSSQDALAALFHSVMEAVGFRLVGLGEEDSDGNNVNRDSEGNIIGLPNWWNSQGPNSYAFRYRHPQSSLTFLVKCMRMANKFLIHAMGIEDNKTCTLEVITNDYTSSSIFPYTAEKQHSEPLANIFISTSRIKDLVSIYKINIIQRLIPGLHKPGYEEARTNDTSSNSQSGRREPQPASDDPLRIPTRQPPRFRPPIFDDPYGGDEPSSIYNPLSIGQDDLDPLGSRPIIGPRFGGGAYEPLRGPSRGGGMYVGPNHPMFDPRPPNSGGIYGGPQTLPRGAVPPGARFDPISPFGPQTGRPPVRGGGGRIFSGEPDNDELPPPGYNDMFM</sequence>
<keyword evidence="2" id="KW-1185">Reference proteome</keyword>
<dbReference type="EMBL" id="CAJVQC010001421">
    <property type="protein sequence ID" value="CAG8494162.1"/>
    <property type="molecule type" value="Genomic_DNA"/>
</dbReference>
<reference evidence="1" key="1">
    <citation type="submission" date="2021-06" db="EMBL/GenBank/DDBJ databases">
        <authorList>
            <person name="Kallberg Y."/>
            <person name="Tangrot J."/>
            <person name="Rosling A."/>
        </authorList>
    </citation>
    <scope>NUCLEOTIDE SEQUENCE</scope>
    <source>
        <strain evidence="1">MA461A</strain>
    </source>
</reference>
<evidence type="ECO:0000313" key="2">
    <source>
        <dbReference type="Proteomes" id="UP000789920"/>
    </source>
</evidence>
<comment type="caution">
    <text evidence="1">The sequence shown here is derived from an EMBL/GenBank/DDBJ whole genome shotgun (WGS) entry which is preliminary data.</text>
</comment>
<evidence type="ECO:0000313" key="1">
    <source>
        <dbReference type="EMBL" id="CAG8494162.1"/>
    </source>
</evidence>
<protein>
    <submittedName>
        <fullName evidence="1">14446_t:CDS:1</fullName>
    </submittedName>
</protein>
<proteinExistence type="predicted"/>
<gene>
    <name evidence="1" type="ORF">RPERSI_LOCUS1526</name>
</gene>